<feature type="compositionally biased region" description="Basic and acidic residues" evidence="1">
    <location>
        <begin position="38"/>
        <end position="52"/>
    </location>
</feature>
<sequence length="88" mass="10458">MKKNGKGKKEKPPVCDSDSSGEEETGRKRVTLAVVKTKSKEKSQKSRKEIPCDPRTLDAEQWMRECFPHSVQFIKKWQKRYEWWQPTF</sequence>
<accession>A0AAV2LS53</accession>
<organism evidence="2 3">
    <name type="scientific">Knipowitschia caucasica</name>
    <name type="common">Caucasian dwarf goby</name>
    <name type="synonym">Pomatoschistus caucasicus</name>
    <dbReference type="NCBI Taxonomy" id="637954"/>
    <lineage>
        <taxon>Eukaryota</taxon>
        <taxon>Metazoa</taxon>
        <taxon>Chordata</taxon>
        <taxon>Craniata</taxon>
        <taxon>Vertebrata</taxon>
        <taxon>Euteleostomi</taxon>
        <taxon>Actinopterygii</taxon>
        <taxon>Neopterygii</taxon>
        <taxon>Teleostei</taxon>
        <taxon>Neoteleostei</taxon>
        <taxon>Acanthomorphata</taxon>
        <taxon>Gobiaria</taxon>
        <taxon>Gobiiformes</taxon>
        <taxon>Gobioidei</taxon>
        <taxon>Gobiidae</taxon>
        <taxon>Gobiinae</taxon>
        <taxon>Knipowitschia</taxon>
    </lineage>
</organism>
<protein>
    <submittedName>
        <fullName evidence="2">Uncharacterized protein</fullName>
    </submittedName>
</protein>
<dbReference type="AlphaFoldDB" id="A0AAV2LS53"/>
<evidence type="ECO:0000313" key="2">
    <source>
        <dbReference type="EMBL" id="CAL1604476.1"/>
    </source>
</evidence>
<evidence type="ECO:0000256" key="1">
    <source>
        <dbReference type="SAM" id="MobiDB-lite"/>
    </source>
</evidence>
<reference evidence="2 3" key="1">
    <citation type="submission" date="2024-04" db="EMBL/GenBank/DDBJ databases">
        <authorList>
            <person name="Waldvogel A.-M."/>
            <person name="Schoenle A."/>
        </authorList>
    </citation>
    <scope>NUCLEOTIDE SEQUENCE [LARGE SCALE GENOMIC DNA]</scope>
</reference>
<proteinExistence type="predicted"/>
<evidence type="ECO:0000313" key="3">
    <source>
        <dbReference type="Proteomes" id="UP001497482"/>
    </source>
</evidence>
<dbReference type="EMBL" id="OZ035826">
    <property type="protein sequence ID" value="CAL1604476.1"/>
    <property type="molecule type" value="Genomic_DNA"/>
</dbReference>
<dbReference type="Proteomes" id="UP001497482">
    <property type="component" value="Chromosome 4"/>
</dbReference>
<gene>
    <name evidence="2" type="ORF">KC01_LOCUS31978</name>
</gene>
<feature type="region of interest" description="Disordered" evidence="1">
    <location>
        <begin position="1"/>
        <end position="52"/>
    </location>
</feature>
<keyword evidence="3" id="KW-1185">Reference proteome</keyword>
<name>A0AAV2LS53_KNICA</name>